<dbReference type="InterPro" id="IPR005467">
    <property type="entry name" value="His_kinase_dom"/>
</dbReference>
<feature type="domain" description="Histidine kinase" evidence="8">
    <location>
        <begin position="485"/>
        <end position="712"/>
    </location>
</feature>
<dbReference type="Proteomes" id="UP000065641">
    <property type="component" value="Chromosome"/>
</dbReference>
<dbReference type="PROSITE" id="PS50109">
    <property type="entry name" value="HIS_KIN"/>
    <property type="match status" value="1"/>
</dbReference>
<dbReference type="RefSeq" id="WP_156412732.1">
    <property type="nucleotide sequence ID" value="NZ_CP013189.1"/>
</dbReference>
<dbReference type="SUPFAM" id="SSF47384">
    <property type="entry name" value="Homodimeric domain of signal transducing histidine kinase"/>
    <property type="match status" value="1"/>
</dbReference>
<dbReference type="KEGG" id="pspi:PS2015_2411"/>
<dbReference type="AlphaFoldDB" id="A0A0S2KFT8"/>
<dbReference type="InterPro" id="IPR001789">
    <property type="entry name" value="Sig_transdc_resp-reg_receiver"/>
</dbReference>
<dbReference type="Gene3D" id="3.30.450.40">
    <property type="match status" value="1"/>
</dbReference>
<accession>A0A0S2KFT8</accession>
<evidence type="ECO:0000313" key="11">
    <source>
        <dbReference type="Proteomes" id="UP000065641"/>
    </source>
</evidence>
<dbReference type="CDD" id="cd00082">
    <property type="entry name" value="HisKA"/>
    <property type="match status" value="1"/>
</dbReference>
<name>A0A0S2KFT8_9GAMM</name>
<evidence type="ECO:0000256" key="3">
    <source>
        <dbReference type="ARBA" id="ARBA00022553"/>
    </source>
</evidence>
<dbReference type="EMBL" id="CP013189">
    <property type="protein sequence ID" value="ALO47045.1"/>
    <property type="molecule type" value="Genomic_DNA"/>
</dbReference>
<dbReference type="InterPro" id="IPR035965">
    <property type="entry name" value="PAS-like_dom_sf"/>
</dbReference>
<dbReference type="InterPro" id="IPR036890">
    <property type="entry name" value="HATPase_C_sf"/>
</dbReference>
<dbReference type="SUPFAM" id="SSF55874">
    <property type="entry name" value="ATPase domain of HSP90 chaperone/DNA topoisomerase II/histidine kinase"/>
    <property type="match status" value="1"/>
</dbReference>
<dbReference type="PANTHER" id="PTHR45339">
    <property type="entry name" value="HYBRID SIGNAL TRANSDUCTION HISTIDINE KINASE J"/>
    <property type="match status" value="1"/>
</dbReference>
<dbReference type="EC" id="2.7.13.3" evidence="2"/>
<dbReference type="Pfam" id="PF02518">
    <property type="entry name" value="HATPase_c"/>
    <property type="match status" value="1"/>
</dbReference>
<dbReference type="InterPro" id="IPR011006">
    <property type="entry name" value="CheY-like_superfamily"/>
</dbReference>
<dbReference type="SMART" id="SM00065">
    <property type="entry name" value="GAF"/>
    <property type="match status" value="1"/>
</dbReference>
<dbReference type="CDD" id="cd16922">
    <property type="entry name" value="HATPase_EvgS-ArcB-TorS-like"/>
    <property type="match status" value="1"/>
</dbReference>
<comment type="catalytic activity">
    <reaction evidence="1">
        <text>ATP + protein L-histidine = ADP + protein N-phospho-L-histidine.</text>
        <dbReference type="EC" id="2.7.13.3"/>
    </reaction>
</comment>
<proteinExistence type="predicted"/>
<feature type="modified residue" description="4-aspartylphosphate" evidence="7">
    <location>
        <position position="785"/>
    </location>
</feature>
<dbReference type="PROSITE" id="PS50110">
    <property type="entry name" value="RESPONSE_REGULATORY"/>
    <property type="match status" value="1"/>
</dbReference>
<keyword evidence="3 7" id="KW-0597">Phosphoprotein</keyword>
<dbReference type="STRING" id="1249552.PS2015_2411"/>
<dbReference type="Gene3D" id="1.10.287.130">
    <property type="match status" value="1"/>
</dbReference>
<dbReference type="Pfam" id="PF08447">
    <property type="entry name" value="PAS_3"/>
    <property type="match status" value="1"/>
</dbReference>
<dbReference type="SMART" id="SM00448">
    <property type="entry name" value="REC"/>
    <property type="match status" value="1"/>
</dbReference>
<protein>
    <recommendedName>
        <fullName evidence="2">histidine kinase</fullName>
        <ecNumber evidence="2">2.7.13.3</ecNumber>
    </recommendedName>
</protein>
<evidence type="ECO:0000256" key="4">
    <source>
        <dbReference type="ARBA" id="ARBA00022679"/>
    </source>
</evidence>
<sequence length="858" mass="96343">MSPSFHSAVAELLLELNTSNDVLQSVIDACQYQLGFRLCAFVQRTENIPNKLEISKLYNIDNRGKFTSQLQNDRSLMQLIDHTERTQNSESMRSGEDYWLAIPAGPAGIFVGLYTSDISDEFTTYIARIITHAIHTLTNDQQRTLLAEENKRLILATKAGRIGTWELDTITGELHWDEQMFCLYDVDQCSFTNDYEFFKSMLHPDDAPELLKFLDNYTSQKKTESVDFQFRIITPSGEVRKLAGYATLIAKPSNRLQMVGVNYDVTELETARTQSIYRSKLESLLIDLSMQVIRSEAEELDQVTNEALAVIGNFVGADRAYLFEYDFKKNTCDNTHEWCNDGIEPEIDNLQCVSLDDIDIWVTSHKAGLPMFVRRVQDLPENHGLRVILEPQGIRSLITIPLMEGNNCKGFIGFDSVRQERHWNDVDISLLKLLAELLVNAKMKATNDLLIKQTQQELIQSRDTARFLAKEASAASIAKSRFVASVSHEIRTPLHAILGIADLASQRTEDPKLAEDISTIRNAGNTLLELINDVLDFSKAEANELSIKSEEFSIVELINTLQRLFRPLAKRKEIAFDCHIQPGIPDILVGDELRIRQILSNLLSNAIKFTQLGGVTLRVTLNNQRNGGRQLTDSVALCFEVSDTGSGIAAHDMDRIFDPFFQSDESKRDQLGGTGLGLPISKLIAQKMKGTITVNSVKHQGSSFKFNLILKIGSTSCTTASVISSEVDETKLSGYRLLLAEDNPINQQLIRAYLSKSGCQIDIVGDGEQVLESYVRSRYHLILMDCQMPKLDGFDTTKVIRLQESADSRLPIIAVTASAMESDRETCLQAGMDDVLTKPFTKNQLINLIIKHLKINSY</sequence>
<dbReference type="PRINTS" id="PR00344">
    <property type="entry name" value="BCTRLSENSOR"/>
</dbReference>
<dbReference type="InterPro" id="IPR004358">
    <property type="entry name" value="Sig_transdc_His_kin-like_C"/>
</dbReference>
<dbReference type="InterPro" id="IPR036097">
    <property type="entry name" value="HisK_dim/P_sf"/>
</dbReference>
<feature type="domain" description="Response regulatory" evidence="9">
    <location>
        <begin position="736"/>
        <end position="853"/>
    </location>
</feature>
<evidence type="ECO:0000256" key="6">
    <source>
        <dbReference type="ARBA" id="ARBA00023012"/>
    </source>
</evidence>
<gene>
    <name evidence="10" type="ORF">PS2015_2411</name>
</gene>
<dbReference type="Pfam" id="PF00072">
    <property type="entry name" value="Response_reg"/>
    <property type="match status" value="1"/>
</dbReference>
<dbReference type="SUPFAM" id="SSF55785">
    <property type="entry name" value="PYP-like sensor domain (PAS domain)"/>
    <property type="match status" value="1"/>
</dbReference>
<dbReference type="InterPro" id="IPR013655">
    <property type="entry name" value="PAS_fold_3"/>
</dbReference>
<dbReference type="InterPro" id="IPR003661">
    <property type="entry name" value="HisK_dim/P_dom"/>
</dbReference>
<evidence type="ECO:0000313" key="10">
    <source>
        <dbReference type="EMBL" id="ALO47045.1"/>
    </source>
</evidence>
<dbReference type="SMART" id="SM00387">
    <property type="entry name" value="HATPase_c"/>
    <property type="match status" value="1"/>
</dbReference>
<keyword evidence="4" id="KW-0808">Transferase</keyword>
<dbReference type="InterPro" id="IPR003594">
    <property type="entry name" value="HATPase_dom"/>
</dbReference>
<dbReference type="CDD" id="cd17546">
    <property type="entry name" value="REC_hyHK_CKI1_RcsC-like"/>
    <property type="match status" value="1"/>
</dbReference>
<evidence type="ECO:0000259" key="9">
    <source>
        <dbReference type="PROSITE" id="PS50110"/>
    </source>
</evidence>
<dbReference type="InterPro" id="IPR029016">
    <property type="entry name" value="GAF-like_dom_sf"/>
</dbReference>
<dbReference type="Gene3D" id="3.30.450.20">
    <property type="entry name" value="PAS domain"/>
    <property type="match status" value="1"/>
</dbReference>
<keyword evidence="5" id="KW-0418">Kinase</keyword>
<dbReference type="SMART" id="SM00388">
    <property type="entry name" value="HisKA"/>
    <property type="match status" value="1"/>
</dbReference>
<dbReference type="GO" id="GO:0000155">
    <property type="term" value="F:phosphorelay sensor kinase activity"/>
    <property type="evidence" value="ECO:0007669"/>
    <property type="project" value="InterPro"/>
</dbReference>
<dbReference type="InterPro" id="IPR003018">
    <property type="entry name" value="GAF"/>
</dbReference>
<keyword evidence="11" id="KW-1185">Reference proteome</keyword>
<evidence type="ECO:0000256" key="1">
    <source>
        <dbReference type="ARBA" id="ARBA00000085"/>
    </source>
</evidence>
<dbReference type="SUPFAM" id="SSF55781">
    <property type="entry name" value="GAF domain-like"/>
    <property type="match status" value="1"/>
</dbReference>
<dbReference type="SUPFAM" id="SSF52172">
    <property type="entry name" value="CheY-like"/>
    <property type="match status" value="1"/>
</dbReference>
<dbReference type="Gene3D" id="3.40.50.2300">
    <property type="match status" value="1"/>
</dbReference>
<evidence type="ECO:0000256" key="2">
    <source>
        <dbReference type="ARBA" id="ARBA00012438"/>
    </source>
</evidence>
<reference evidence="10 11" key="1">
    <citation type="submission" date="2015-11" db="EMBL/GenBank/DDBJ databases">
        <authorList>
            <person name="Zhang Y."/>
            <person name="Guo Z."/>
        </authorList>
    </citation>
    <scope>NUCLEOTIDE SEQUENCE [LARGE SCALE GENOMIC DNA]</scope>
    <source>
        <strain evidence="10 11">KCTC 32221</strain>
    </source>
</reference>
<evidence type="ECO:0000256" key="7">
    <source>
        <dbReference type="PROSITE-ProRule" id="PRU00169"/>
    </source>
</evidence>
<organism evidence="10 11">
    <name type="scientific">Pseudohongiella spirulinae</name>
    <dbReference type="NCBI Taxonomy" id="1249552"/>
    <lineage>
        <taxon>Bacteria</taxon>
        <taxon>Pseudomonadati</taxon>
        <taxon>Pseudomonadota</taxon>
        <taxon>Gammaproteobacteria</taxon>
        <taxon>Pseudomonadales</taxon>
        <taxon>Pseudohongiellaceae</taxon>
        <taxon>Pseudohongiella</taxon>
    </lineage>
</organism>
<dbReference type="Pfam" id="PF00512">
    <property type="entry name" value="HisKA"/>
    <property type="match status" value="1"/>
</dbReference>
<dbReference type="PANTHER" id="PTHR45339:SF1">
    <property type="entry name" value="HYBRID SIGNAL TRANSDUCTION HISTIDINE KINASE J"/>
    <property type="match status" value="1"/>
</dbReference>
<dbReference type="OrthoDB" id="9810730at2"/>
<keyword evidence="6" id="KW-0902">Two-component regulatory system</keyword>
<evidence type="ECO:0000256" key="5">
    <source>
        <dbReference type="ARBA" id="ARBA00022777"/>
    </source>
</evidence>
<evidence type="ECO:0000259" key="8">
    <source>
        <dbReference type="PROSITE" id="PS50109"/>
    </source>
</evidence>
<dbReference type="FunFam" id="3.30.565.10:FF:000010">
    <property type="entry name" value="Sensor histidine kinase RcsC"/>
    <property type="match status" value="1"/>
</dbReference>
<dbReference type="Gene3D" id="3.30.565.10">
    <property type="entry name" value="Histidine kinase-like ATPase, C-terminal domain"/>
    <property type="match status" value="1"/>
</dbReference>
<dbReference type="Pfam" id="PF01590">
    <property type="entry name" value="GAF"/>
    <property type="match status" value="1"/>
</dbReference>